<evidence type="ECO:0000256" key="3">
    <source>
        <dbReference type="ARBA" id="ARBA00022723"/>
    </source>
</evidence>
<dbReference type="Gene3D" id="3.40.830.10">
    <property type="entry name" value="LigB-like"/>
    <property type="match status" value="1"/>
</dbReference>
<dbReference type="EMBL" id="CP101118">
    <property type="protein sequence ID" value="WZF88398.1"/>
    <property type="molecule type" value="Genomic_DNA"/>
</dbReference>
<organism evidence="7 8">
    <name type="scientific">Marinobacter metalliresistant</name>
    <dbReference type="NCBI Taxonomy" id="2961995"/>
    <lineage>
        <taxon>Bacteria</taxon>
        <taxon>Pseudomonadati</taxon>
        <taxon>Pseudomonadota</taxon>
        <taxon>Gammaproteobacteria</taxon>
        <taxon>Pseudomonadales</taxon>
        <taxon>Marinobacteraceae</taxon>
        <taxon>Marinobacter</taxon>
    </lineage>
</organism>
<protein>
    <submittedName>
        <fullName evidence="7">Dioxygenase</fullName>
    </submittedName>
</protein>
<dbReference type="PANTHER" id="PTHR30096:SF0">
    <property type="entry name" value="4,5-DOPA DIOXYGENASE EXTRADIOL-LIKE PROTEIN"/>
    <property type="match status" value="1"/>
</dbReference>
<evidence type="ECO:0000313" key="8">
    <source>
        <dbReference type="Proteomes" id="UP001475781"/>
    </source>
</evidence>
<dbReference type="InterPro" id="IPR014436">
    <property type="entry name" value="Extradiol_dOase_DODA"/>
</dbReference>
<dbReference type="Proteomes" id="UP001475781">
    <property type="component" value="Chromosome"/>
</dbReference>
<dbReference type="InterPro" id="IPR004183">
    <property type="entry name" value="Xdiol_dOase_suB"/>
</dbReference>
<dbReference type="PANTHER" id="PTHR30096">
    <property type="entry name" value="4,5-DOPA DIOXYGENASE EXTRADIOL-LIKE PROTEIN"/>
    <property type="match status" value="1"/>
</dbReference>
<dbReference type="RefSeq" id="WP_341581494.1">
    <property type="nucleotide sequence ID" value="NZ_CP101118.1"/>
</dbReference>
<feature type="domain" description="Extradiol ring-cleavage dioxygenase class III enzyme subunit B" evidence="6">
    <location>
        <begin position="32"/>
        <end position="229"/>
    </location>
</feature>
<keyword evidence="8" id="KW-1185">Reference proteome</keyword>
<keyword evidence="3" id="KW-0479">Metal-binding</keyword>
<evidence type="ECO:0000256" key="2">
    <source>
        <dbReference type="ARBA" id="ARBA00007581"/>
    </source>
</evidence>
<keyword evidence="4" id="KW-0862">Zinc</keyword>
<name>A0ABZ2W191_9GAMM</name>
<reference evidence="7 8" key="1">
    <citation type="submission" date="2022-07" db="EMBL/GenBank/DDBJ databases">
        <title>A copper resistant bacterium isolated from sediment samples of deep sea hydrothermal areas.</title>
        <authorList>
            <person name="Zeng X."/>
        </authorList>
    </citation>
    <scope>NUCLEOTIDE SEQUENCE [LARGE SCALE GENOMIC DNA]</scope>
    <source>
        <strain evidence="8">CuT 6</strain>
    </source>
</reference>
<dbReference type="SUPFAM" id="SSF53213">
    <property type="entry name" value="LigB-like"/>
    <property type="match status" value="1"/>
</dbReference>
<evidence type="ECO:0000256" key="5">
    <source>
        <dbReference type="ARBA" id="ARBA00023002"/>
    </source>
</evidence>
<comment type="similarity">
    <text evidence="2">Belongs to the DODA-type extradiol aromatic ring-opening dioxygenase family.</text>
</comment>
<evidence type="ECO:0000256" key="4">
    <source>
        <dbReference type="ARBA" id="ARBA00022833"/>
    </source>
</evidence>
<dbReference type="Pfam" id="PF02900">
    <property type="entry name" value="LigB"/>
    <property type="match status" value="1"/>
</dbReference>
<dbReference type="CDD" id="cd07363">
    <property type="entry name" value="45_DOPA_Dioxygenase"/>
    <property type="match status" value="1"/>
</dbReference>
<comment type="cofactor">
    <cofactor evidence="1">
        <name>Zn(2+)</name>
        <dbReference type="ChEBI" id="CHEBI:29105"/>
    </cofactor>
</comment>
<proteinExistence type="inferred from homology"/>
<sequence>MSLFVSHGAPTFALEPGLAGPALTDLGRRLPKPEAVLVVSPHWMTTGIRVGFSEKPATIHDFSGFPPELYRMEYPVPGHPALAGKALALLEAAGWKPVADASRGLDHGAWVPLMHLFPEASVPVFQVSMPMDLDSESAWQLGEALRPLEHDGALIVGSGSLTHNLHEVRWGDRKASDYAREFTDWVRLNVQEGNHQQLIGTLKLAPHARRAHPTEEHFLPLLVAAGAAGIGSSGGLIDGGIEHGVLAMDAFVFNREATWIGGLSGFPN</sequence>
<dbReference type="GO" id="GO:0051213">
    <property type="term" value="F:dioxygenase activity"/>
    <property type="evidence" value="ECO:0007669"/>
    <property type="project" value="UniProtKB-KW"/>
</dbReference>
<gene>
    <name evidence="7" type="ORF">NLK58_19140</name>
</gene>
<keyword evidence="5" id="KW-0560">Oxidoreductase</keyword>
<accession>A0ABZ2W191</accession>
<evidence type="ECO:0000259" key="6">
    <source>
        <dbReference type="Pfam" id="PF02900"/>
    </source>
</evidence>
<evidence type="ECO:0000313" key="7">
    <source>
        <dbReference type="EMBL" id="WZF88398.1"/>
    </source>
</evidence>
<evidence type="ECO:0000256" key="1">
    <source>
        <dbReference type="ARBA" id="ARBA00001947"/>
    </source>
</evidence>
<dbReference type="PIRSF" id="PIRSF006157">
    <property type="entry name" value="Doxgns_DODA"/>
    <property type="match status" value="1"/>
</dbReference>
<keyword evidence="7" id="KW-0223">Dioxygenase</keyword>